<feature type="compositionally biased region" description="Polar residues" evidence="1">
    <location>
        <begin position="21"/>
        <end position="31"/>
    </location>
</feature>
<evidence type="ECO:0000313" key="3">
    <source>
        <dbReference type="Proteomes" id="UP001146120"/>
    </source>
</evidence>
<proteinExistence type="predicted"/>
<reference evidence="2" key="2">
    <citation type="journal article" date="2023" name="Microbiol Resour">
        <title>Decontamination and Annotation of the Draft Genome Sequence of the Oomycete Lagenidium giganteum ARSEF 373.</title>
        <authorList>
            <person name="Morgan W.R."/>
            <person name="Tartar A."/>
        </authorList>
    </citation>
    <scope>NUCLEOTIDE SEQUENCE</scope>
    <source>
        <strain evidence="2">ARSEF 373</strain>
    </source>
</reference>
<reference evidence="2" key="1">
    <citation type="submission" date="2022-11" db="EMBL/GenBank/DDBJ databases">
        <authorList>
            <person name="Morgan W.R."/>
            <person name="Tartar A."/>
        </authorList>
    </citation>
    <scope>NUCLEOTIDE SEQUENCE</scope>
    <source>
        <strain evidence="2">ARSEF 373</strain>
    </source>
</reference>
<dbReference type="AlphaFoldDB" id="A0AAV2Z3X7"/>
<accession>A0AAV2Z3X7</accession>
<feature type="region of interest" description="Disordered" evidence="1">
    <location>
        <begin position="1"/>
        <end position="36"/>
    </location>
</feature>
<evidence type="ECO:0000313" key="2">
    <source>
        <dbReference type="EMBL" id="DBA00480.1"/>
    </source>
</evidence>
<evidence type="ECO:0008006" key="4">
    <source>
        <dbReference type="Google" id="ProtNLM"/>
    </source>
</evidence>
<protein>
    <recommendedName>
        <fullName evidence="4">PX domain-containing protein</fullName>
    </recommendedName>
</protein>
<sequence>MPSITLQPLQPHRQQQQCLPSTPTTSPTRAQWTAPPLSPTVVVPRRLCRANADIEFLQRVDCVRITDITERDGVVYYCLDVYLYEEVNRIPTNKHRSSDAGLHLNWDARQPTYRVERRFSEFEVLRKAMSHYVNLSHSLPCDYCDEFASFFFLSVNQPRMFVKWTTGASKRKGILARFLNHSIVLGRERRSHCPYLCESHERIPMMLRRFLKTSCIQFTETLV</sequence>
<gene>
    <name evidence="2" type="ORF">N0F65_002723</name>
</gene>
<evidence type="ECO:0000256" key="1">
    <source>
        <dbReference type="SAM" id="MobiDB-lite"/>
    </source>
</evidence>
<keyword evidence="3" id="KW-1185">Reference proteome</keyword>
<name>A0AAV2Z3X7_9STRA</name>
<comment type="caution">
    <text evidence="2">The sequence shown here is derived from an EMBL/GenBank/DDBJ whole genome shotgun (WGS) entry which is preliminary data.</text>
</comment>
<organism evidence="2 3">
    <name type="scientific">Lagenidium giganteum</name>
    <dbReference type="NCBI Taxonomy" id="4803"/>
    <lineage>
        <taxon>Eukaryota</taxon>
        <taxon>Sar</taxon>
        <taxon>Stramenopiles</taxon>
        <taxon>Oomycota</taxon>
        <taxon>Peronosporomycetes</taxon>
        <taxon>Pythiales</taxon>
        <taxon>Pythiaceae</taxon>
    </lineage>
</organism>
<dbReference type="EMBL" id="DAKRPA010000063">
    <property type="protein sequence ID" value="DBA00480.1"/>
    <property type="molecule type" value="Genomic_DNA"/>
</dbReference>
<dbReference type="Proteomes" id="UP001146120">
    <property type="component" value="Unassembled WGS sequence"/>
</dbReference>
<feature type="compositionally biased region" description="Low complexity" evidence="1">
    <location>
        <begin position="1"/>
        <end position="20"/>
    </location>
</feature>